<dbReference type="InterPro" id="IPR001138">
    <property type="entry name" value="Zn2Cys6_DnaBD"/>
</dbReference>
<keyword evidence="3" id="KW-0804">Transcription</keyword>
<dbReference type="GO" id="GO:0008270">
    <property type="term" value="F:zinc ion binding"/>
    <property type="evidence" value="ECO:0007669"/>
    <property type="project" value="InterPro"/>
</dbReference>
<dbReference type="SMART" id="SM00066">
    <property type="entry name" value="GAL4"/>
    <property type="match status" value="1"/>
</dbReference>
<evidence type="ECO:0000256" key="1">
    <source>
        <dbReference type="ARBA" id="ARBA00023015"/>
    </source>
</evidence>
<dbReference type="InterPro" id="IPR036864">
    <property type="entry name" value="Zn2-C6_fun-type_DNA-bd_sf"/>
</dbReference>
<dbReference type="AlphaFoldDB" id="A0A1V6TL71"/>
<accession>A0A1V6TL71</accession>
<name>A0A1V6TL71_9EURO</name>
<dbReference type="GO" id="GO:0000976">
    <property type="term" value="F:transcription cis-regulatory region binding"/>
    <property type="evidence" value="ECO:0007669"/>
    <property type="project" value="TreeGrafter"/>
</dbReference>
<sequence length="601" mass="67644">MRRNKTVPCQECRNRHVKCDGQKPKCQRCEKTGSSCLWQDSPSGFRHGSSASARYNFADDQPWLPIGQVDYNYVDETADIARHYSVDSSYDTSWALPRRQSTNSHENLTVEEPSLLNETAATHSSERFLSPSNHRPENPDALAVFSPYQPLQLSPKHHSSIPSASPNFSHSSHASSGCRDFINSGDNILPSLNEHEACLLRYFVVQLAPWFDLCDGERHFACTVPLRARSCPPLLSAIYTASARHLSRIKKYYHGNQIHYGGKVLPDLTPETAIHYHNECIAHLVSLSDHSREAQDENLLAAAVILRFYEEVDMPSINEDTESALKGIQIFLDVQAPSAVAGFGLRHAAYWIALRQEIITAFSKQRPFRLPLDPCEPYRSFEPADDYVWADRLVIHCADVLQYCFGSDEEGLSGDSHNPSSNTGIIHPIPATDMRITRYNELILFETLWSELGPPSFKPIYTREPDRSQGEVFPELWYLNNCHVAGLQFFELARILLIVYNPQLPRLGPSQRTAMRSVDQKVRSIVLRLCGMALSNQHSPPGFVTASVAVGMCGDRFTDRMEQEALLGFLAKLGDEHAYPVFITQESLKGAWGWDGYDGME</sequence>
<dbReference type="EMBL" id="MLKD01000005">
    <property type="protein sequence ID" value="OQE26734.1"/>
    <property type="molecule type" value="Genomic_DNA"/>
</dbReference>
<dbReference type="Pfam" id="PF00172">
    <property type="entry name" value="Zn_clus"/>
    <property type="match status" value="1"/>
</dbReference>
<dbReference type="SUPFAM" id="SSF57701">
    <property type="entry name" value="Zn2/Cys6 DNA-binding domain"/>
    <property type="match status" value="1"/>
</dbReference>
<keyword evidence="7" id="KW-1185">Reference proteome</keyword>
<dbReference type="GO" id="GO:0000981">
    <property type="term" value="F:DNA-binding transcription factor activity, RNA polymerase II-specific"/>
    <property type="evidence" value="ECO:0007669"/>
    <property type="project" value="InterPro"/>
</dbReference>
<keyword evidence="1" id="KW-0805">Transcription regulation</keyword>
<reference evidence="7" key="1">
    <citation type="journal article" date="2017" name="Nat. Microbiol.">
        <title>Global analysis of biosynthetic gene clusters reveals vast potential of secondary metabolite production in Penicillium species.</title>
        <authorList>
            <person name="Nielsen J.C."/>
            <person name="Grijseels S."/>
            <person name="Prigent S."/>
            <person name="Ji B."/>
            <person name="Dainat J."/>
            <person name="Nielsen K.F."/>
            <person name="Frisvad J.C."/>
            <person name="Workman M."/>
            <person name="Nielsen J."/>
        </authorList>
    </citation>
    <scope>NUCLEOTIDE SEQUENCE [LARGE SCALE GENOMIC DNA]</scope>
    <source>
        <strain evidence="7">IBT 24891</strain>
    </source>
</reference>
<dbReference type="Gene3D" id="4.10.240.10">
    <property type="entry name" value="Zn(2)-C6 fungal-type DNA-binding domain"/>
    <property type="match status" value="1"/>
</dbReference>
<organism evidence="6 7">
    <name type="scientific">Penicillium steckii</name>
    <dbReference type="NCBI Taxonomy" id="303698"/>
    <lineage>
        <taxon>Eukaryota</taxon>
        <taxon>Fungi</taxon>
        <taxon>Dikarya</taxon>
        <taxon>Ascomycota</taxon>
        <taxon>Pezizomycotina</taxon>
        <taxon>Eurotiomycetes</taxon>
        <taxon>Eurotiomycetidae</taxon>
        <taxon>Eurotiales</taxon>
        <taxon>Aspergillaceae</taxon>
        <taxon>Penicillium</taxon>
    </lineage>
</organism>
<dbReference type="OrthoDB" id="407832at2759"/>
<evidence type="ECO:0000313" key="7">
    <source>
        <dbReference type="Proteomes" id="UP000191285"/>
    </source>
</evidence>
<gene>
    <name evidence="6" type="ORF">PENSTE_c005G00767</name>
</gene>
<dbReference type="STRING" id="303698.A0A1V6TL71"/>
<keyword evidence="2" id="KW-0238">DNA-binding</keyword>
<protein>
    <recommendedName>
        <fullName evidence="5">Zn(2)-C6 fungal-type domain-containing protein</fullName>
    </recommendedName>
</protein>
<proteinExistence type="predicted"/>
<evidence type="ECO:0000256" key="4">
    <source>
        <dbReference type="ARBA" id="ARBA00023242"/>
    </source>
</evidence>
<evidence type="ECO:0000313" key="6">
    <source>
        <dbReference type="EMBL" id="OQE26734.1"/>
    </source>
</evidence>
<evidence type="ECO:0000256" key="2">
    <source>
        <dbReference type="ARBA" id="ARBA00023125"/>
    </source>
</evidence>
<keyword evidence="4" id="KW-0539">Nucleus</keyword>
<dbReference type="CDD" id="cd00067">
    <property type="entry name" value="GAL4"/>
    <property type="match status" value="1"/>
</dbReference>
<feature type="domain" description="Zn(2)-C6 fungal-type" evidence="5">
    <location>
        <begin position="8"/>
        <end position="38"/>
    </location>
</feature>
<dbReference type="PANTHER" id="PTHR37534:SF2">
    <property type="entry name" value="N-ACETYLTRANSFERASE DOMAIN-CONTAINING PROTEIN"/>
    <property type="match status" value="1"/>
</dbReference>
<evidence type="ECO:0000256" key="3">
    <source>
        <dbReference type="ARBA" id="ARBA00023163"/>
    </source>
</evidence>
<comment type="caution">
    <text evidence="6">The sequence shown here is derived from an EMBL/GenBank/DDBJ whole genome shotgun (WGS) entry which is preliminary data.</text>
</comment>
<evidence type="ECO:0000259" key="5">
    <source>
        <dbReference type="PROSITE" id="PS50048"/>
    </source>
</evidence>
<dbReference type="PANTHER" id="PTHR37534">
    <property type="entry name" value="TRANSCRIPTIONAL ACTIVATOR PROTEIN UGA3"/>
    <property type="match status" value="1"/>
</dbReference>
<dbReference type="Proteomes" id="UP000191285">
    <property type="component" value="Unassembled WGS sequence"/>
</dbReference>
<dbReference type="PROSITE" id="PS50048">
    <property type="entry name" value="ZN2_CY6_FUNGAL_2"/>
    <property type="match status" value="1"/>
</dbReference>
<dbReference type="PROSITE" id="PS00463">
    <property type="entry name" value="ZN2_CY6_FUNGAL_1"/>
    <property type="match status" value="1"/>
</dbReference>
<dbReference type="GO" id="GO:0045944">
    <property type="term" value="P:positive regulation of transcription by RNA polymerase II"/>
    <property type="evidence" value="ECO:0007669"/>
    <property type="project" value="TreeGrafter"/>
</dbReference>
<dbReference type="GO" id="GO:0005634">
    <property type="term" value="C:nucleus"/>
    <property type="evidence" value="ECO:0007669"/>
    <property type="project" value="TreeGrafter"/>
</dbReference>